<proteinExistence type="predicted"/>
<gene>
    <name evidence="4" type="ORF">D9757_003997</name>
</gene>
<dbReference type="EMBL" id="JAACJN010000012">
    <property type="protein sequence ID" value="KAF5391048.1"/>
    <property type="molecule type" value="Genomic_DNA"/>
</dbReference>
<organism evidence="4 5">
    <name type="scientific">Collybiopsis confluens</name>
    <dbReference type="NCBI Taxonomy" id="2823264"/>
    <lineage>
        <taxon>Eukaryota</taxon>
        <taxon>Fungi</taxon>
        <taxon>Dikarya</taxon>
        <taxon>Basidiomycota</taxon>
        <taxon>Agaricomycotina</taxon>
        <taxon>Agaricomycetes</taxon>
        <taxon>Agaricomycetidae</taxon>
        <taxon>Agaricales</taxon>
        <taxon>Marasmiineae</taxon>
        <taxon>Omphalotaceae</taxon>
        <taxon>Collybiopsis</taxon>
    </lineage>
</organism>
<dbReference type="PROSITE" id="PS00018">
    <property type="entry name" value="EF_HAND_1"/>
    <property type="match status" value="1"/>
</dbReference>
<evidence type="ECO:0000259" key="3">
    <source>
        <dbReference type="PROSITE" id="PS50222"/>
    </source>
</evidence>
<evidence type="ECO:0000313" key="4">
    <source>
        <dbReference type="EMBL" id="KAF5391048.1"/>
    </source>
</evidence>
<accession>A0A8H5HX42</accession>
<dbReference type="AlphaFoldDB" id="A0A8H5HX42"/>
<dbReference type="GO" id="GO:0005509">
    <property type="term" value="F:calcium ion binding"/>
    <property type="evidence" value="ECO:0007669"/>
    <property type="project" value="InterPro"/>
</dbReference>
<sequence length="1053" mass="119991">MSSAALQPPQRPYTSGHRPIASASLDSFVDFDSNNENYRAPHHKKGFSSPLSLFRNRKKSSGDTRDKPPPVASNRQLTNVRSAESLNHDHDLSKTSQLRALPPLPRSQSANVPSTSSPGPQGIYAPLRMSPEGSTKEFSINDINGSRKPQVNPRYDGLPYNQTSSPLPPLHANRGPPVVYPTPPPQQSQPENAIDSVLQKDGQAFLDENRMLDRDVAPDLFLAEGLSLAAPSVHHKQAIESIKKVTLGGAKHLKAAEEALDAFTASPVWTEGKDIAETLIEPAKDMVEIFDIITPYVPMLIVAKTVFVVLVQKEMDRKSNEQNMKLGLLTITKFWYTLCDVNVVFGLDPQSKSYIDLHELVKTVVDKMHEFGNFQNVYYKHGHVARAMRATRYKTEIQAFLDAFKDFKDQLQRLLTQVSALTINDMHKETEEVDRKLDLVMEMLLHTQSSTEARIQEKIQAYGGEESAFQSKSFVNEITESEFKIKATPQLRSILHEDLSVQLKANEAMFKLQLQEATRDLQHTMAQNTEAVLAKLDSGPHELIRDKDIRQIWKGLSFFYDSFKSKNFLLTHLQICCKTRHFVDALHHYFAQQYAEHRKKTGEPHPDQWTLKFTGRVVFQPTIGDAFDSDGSGYVSIDEVNRFTVHLPRDSINGQAWSIPVFLAHAAAGWYQNALHYRLQCIKSLRIIEQYAKKTLPLNRRHLKQYFQNGCLPEIWYIVDSLNTDAFRYQQEDLRSQFEILAKYRHSIMQMLHDHLQANLNTVRFRLEGPEDVRAVMGTSRCEAVVLPLLTILLERHARIVQTATTLVLAEREFQDMTTCLQSVAHAFSRRYSVLTEGWKQQRFDVPLQVACFSYGIFVNWHTHFQSAPYDQLYPGLHTEYESEAEDSNQAEAHGPEPAKDLLTYSLPVQPSAEEVWNRKLTFKTRSIKRDDTRKRERYAVEALESLEYEPSQVRIDGDIHRLLDPSTNSPTHHRRPNSSLSSYQFEFDDPEGVLRAMNDGYASAESSEIPDISYTKGKILTMDDRIQSVEEELNSMKNMLAQLLALSKQQIQ</sequence>
<feature type="domain" description="EF-hand" evidence="3">
    <location>
        <begin position="625"/>
        <end position="650"/>
    </location>
</feature>
<evidence type="ECO:0000256" key="2">
    <source>
        <dbReference type="SAM" id="MobiDB-lite"/>
    </source>
</evidence>
<feature type="coiled-coil region" evidence="1">
    <location>
        <begin position="1020"/>
        <end position="1047"/>
    </location>
</feature>
<dbReference type="PROSITE" id="PS50222">
    <property type="entry name" value="EF_HAND_2"/>
    <property type="match status" value="1"/>
</dbReference>
<reference evidence="4 5" key="1">
    <citation type="journal article" date="2020" name="ISME J.">
        <title>Uncovering the hidden diversity of litter-decomposition mechanisms in mushroom-forming fungi.</title>
        <authorList>
            <person name="Floudas D."/>
            <person name="Bentzer J."/>
            <person name="Ahren D."/>
            <person name="Johansson T."/>
            <person name="Persson P."/>
            <person name="Tunlid A."/>
        </authorList>
    </citation>
    <scope>NUCLEOTIDE SEQUENCE [LARGE SCALE GENOMIC DNA]</scope>
    <source>
        <strain evidence="4 5">CBS 406.79</strain>
    </source>
</reference>
<protein>
    <recommendedName>
        <fullName evidence="3">EF-hand domain-containing protein</fullName>
    </recommendedName>
</protein>
<feature type="compositionally biased region" description="Polar residues" evidence="2">
    <location>
        <begin position="132"/>
        <end position="149"/>
    </location>
</feature>
<dbReference type="Proteomes" id="UP000518752">
    <property type="component" value="Unassembled WGS sequence"/>
</dbReference>
<feature type="region of interest" description="Disordered" evidence="2">
    <location>
        <begin position="31"/>
        <end position="154"/>
    </location>
</feature>
<feature type="compositionally biased region" description="Polar residues" evidence="2">
    <location>
        <begin position="73"/>
        <end position="85"/>
    </location>
</feature>
<keyword evidence="5" id="KW-1185">Reference proteome</keyword>
<name>A0A8H5HX42_9AGAR</name>
<dbReference type="InterPro" id="IPR018247">
    <property type="entry name" value="EF_Hand_1_Ca_BS"/>
</dbReference>
<dbReference type="InterPro" id="IPR002048">
    <property type="entry name" value="EF_hand_dom"/>
</dbReference>
<comment type="caution">
    <text evidence="4">The sequence shown here is derived from an EMBL/GenBank/DDBJ whole genome shotgun (WGS) entry which is preliminary data.</text>
</comment>
<dbReference type="OrthoDB" id="3222020at2759"/>
<keyword evidence="1" id="KW-0175">Coiled coil</keyword>
<evidence type="ECO:0000313" key="5">
    <source>
        <dbReference type="Proteomes" id="UP000518752"/>
    </source>
</evidence>
<evidence type="ECO:0000256" key="1">
    <source>
        <dbReference type="SAM" id="Coils"/>
    </source>
</evidence>
<feature type="region of interest" description="Disordered" evidence="2">
    <location>
        <begin position="1"/>
        <end position="20"/>
    </location>
</feature>
<feature type="compositionally biased region" description="Polar residues" evidence="2">
    <location>
        <begin position="106"/>
        <end position="119"/>
    </location>
</feature>